<dbReference type="InterPro" id="IPR000727">
    <property type="entry name" value="T_SNARE_dom"/>
</dbReference>
<evidence type="ECO:0000313" key="9">
    <source>
        <dbReference type="EMBL" id="MPC27817.1"/>
    </source>
</evidence>
<name>A0A5B7E398_PORTR</name>
<feature type="transmembrane region" description="Helical" evidence="7">
    <location>
        <begin position="77"/>
        <end position="96"/>
    </location>
</feature>
<evidence type="ECO:0000256" key="2">
    <source>
        <dbReference type="ARBA" id="ARBA00022448"/>
    </source>
</evidence>
<reference evidence="9 10" key="1">
    <citation type="submission" date="2019-05" db="EMBL/GenBank/DDBJ databases">
        <title>Another draft genome of Portunus trituberculatus and its Hox gene families provides insights of decapod evolution.</title>
        <authorList>
            <person name="Jeong J.-H."/>
            <person name="Song I."/>
            <person name="Kim S."/>
            <person name="Choi T."/>
            <person name="Kim D."/>
            <person name="Ryu S."/>
            <person name="Kim W."/>
        </authorList>
    </citation>
    <scope>NUCLEOTIDE SEQUENCE [LARGE SCALE GENOMIC DNA]</scope>
    <source>
        <tissue evidence="9">Muscle</tissue>
    </source>
</reference>
<dbReference type="PANTHER" id="PTHR19957">
    <property type="entry name" value="SYNTAXIN"/>
    <property type="match status" value="1"/>
</dbReference>
<comment type="subcellular location">
    <subcellularLocation>
        <location evidence="1">Membrane</location>
        <topology evidence="1">Single-pass type IV membrane protein</topology>
    </subcellularLocation>
</comment>
<dbReference type="GO" id="GO:0000139">
    <property type="term" value="C:Golgi membrane"/>
    <property type="evidence" value="ECO:0007669"/>
    <property type="project" value="TreeGrafter"/>
</dbReference>
<dbReference type="GO" id="GO:0048278">
    <property type="term" value="P:vesicle docking"/>
    <property type="evidence" value="ECO:0007669"/>
    <property type="project" value="TreeGrafter"/>
</dbReference>
<dbReference type="GO" id="GO:0006888">
    <property type="term" value="P:endoplasmic reticulum to Golgi vesicle-mediated transport"/>
    <property type="evidence" value="ECO:0007669"/>
    <property type="project" value="TreeGrafter"/>
</dbReference>
<protein>
    <submittedName>
        <fullName evidence="9">Syntaxin-5</fullName>
    </submittedName>
</protein>
<evidence type="ECO:0000313" key="10">
    <source>
        <dbReference type="Proteomes" id="UP000324222"/>
    </source>
</evidence>
<dbReference type="PROSITE" id="PS50192">
    <property type="entry name" value="T_SNARE"/>
    <property type="match status" value="1"/>
</dbReference>
<comment type="caution">
    <text evidence="9">The sequence shown here is derived from an EMBL/GenBank/DDBJ whole genome shotgun (WGS) entry which is preliminary data.</text>
</comment>
<keyword evidence="10" id="KW-1185">Reference proteome</keyword>
<evidence type="ECO:0000256" key="4">
    <source>
        <dbReference type="ARBA" id="ARBA00022989"/>
    </source>
</evidence>
<dbReference type="GO" id="GO:0006886">
    <property type="term" value="P:intracellular protein transport"/>
    <property type="evidence" value="ECO:0007669"/>
    <property type="project" value="TreeGrafter"/>
</dbReference>
<dbReference type="CDD" id="cd15844">
    <property type="entry name" value="SNARE_syntaxin5"/>
    <property type="match status" value="1"/>
</dbReference>
<dbReference type="Proteomes" id="UP000324222">
    <property type="component" value="Unassembled WGS sequence"/>
</dbReference>
<dbReference type="EMBL" id="VSRR010001808">
    <property type="protein sequence ID" value="MPC27817.1"/>
    <property type="molecule type" value="Genomic_DNA"/>
</dbReference>
<dbReference type="GO" id="GO:0005484">
    <property type="term" value="F:SNAP receptor activity"/>
    <property type="evidence" value="ECO:0007669"/>
    <property type="project" value="TreeGrafter"/>
</dbReference>
<proteinExistence type="predicted"/>
<gene>
    <name evidence="9" type="primary">STX5</name>
    <name evidence="9" type="ORF">E2C01_021001</name>
</gene>
<dbReference type="GO" id="GO:0031201">
    <property type="term" value="C:SNARE complex"/>
    <property type="evidence" value="ECO:0007669"/>
    <property type="project" value="TreeGrafter"/>
</dbReference>
<dbReference type="SMART" id="SM00397">
    <property type="entry name" value="t_SNARE"/>
    <property type="match status" value="1"/>
</dbReference>
<dbReference type="InterPro" id="IPR045242">
    <property type="entry name" value="Syntaxin"/>
</dbReference>
<keyword evidence="5" id="KW-0175">Coiled coil</keyword>
<keyword evidence="6 7" id="KW-0472">Membrane</keyword>
<sequence length="97" mass="11294">MEEQDTYLQSRADTMRTIESTIVELGQMFTQLATMVKEQEELVHRIDANVDEAEMNVEAAHHEILKYFKAISSNRMLMIKVFGIMIVFFVIFVVFMA</sequence>
<dbReference type="GO" id="GO:0006906">
    <property type="term" value="P:vesicle fusion"/>
    <property type="evidence" value="ECO:0007669"/>
    <property type="project" value="TreeGrafter"/>
</dbReference>
<dbReference type="OrthoDB" id="421009at2759"/>
<evidence type="ECO:0000256" key="7">
    <source>
        <dbReference type="SAM" id="Phobius"/>
    </source>
</evidence>
<evidence type="ECO:0000256" key="1">
    <source>
        <dbReference type="ARBA" id="ARBA00004211"/>
    </source>
</evidence>
<accession>A0A5B7E398</accession>
<dbReference type="Pfam" id="PF05739">
    <property type="entry name" value="SNARE"/>
    <property type="match status" value="1"/>
</dbReference>
<dbReference type="GO" id="GO:0000149">
    <property type="term" value="F:SNARE binding"/>
    <property type="evidence" value="ECO:0007669"/>
    <property type="project" value="TreeGrafter"/>
</dbReference>
<dbReference type="SUPFAM" id="SSF58038">
    <property type="entry name" value="SNARE fusion complex"/>
    <property type="match status" value="1"/>
</dbReference>
<evidence type="ECO:0000256" key="6">
    <source>
        <dbReference type="ARBA" id="ARBA00023136"/>
    </source>
</evidence>
<evidence type="ECO:0000256" key="3">
    <source>
        <dbReference type="ARBA" id="ARBA00022692"/>
    </source>
</evidence>
<evidence type="ECO:0000256" key="5">
    <source>
        <dbReference type="ARBA" id="ARBA00023054"/>
    </source>
</evidence>
<organism evidence="9 10">
    <name type="scientific">Portunus trituberculatus</name>
    <name type="common">Swimming crab</name>
    <name type="synonym">Neptunus trituberculatus</name>
    <dbReference type="NCBI Taxonomy" id="210409"/>
    <lineage>
        <taxon>Eukaryota</taxon>
        <taxon>Metazoa</taxon>
        <taxon>Ecdysozoa</taxon>
        <taxon>Arthropoda</taxon>
        <taxon>Crustacea</taxon>
        <taxon>Multicrustacea</taxon>
        <taxon>Malacostraca</taxon>
        <taxon>Eumalacostraca</taxon>
        <taxon>Eucarida</taxon>
        <taxon>Decapoda</taxon>
        <taxon>Pleocyemata</taxon>
        <taxon>Brachyura</taxon>
        <taxon>Eubrachyura</taxon>
        <taxon>Portunoidea</taxon>
        <taxon>Portunidae</taxon>
        <taxon>Portuninae</taxon>
        <taxon>Portunus</taxon>
    </lineage>
</organism>
<dbReference type="AlphaFoldDB" id="A0A5B7E398"/>
<keyword evidence="2" id="KW-0813">Transport</keyword>
<keyword evidence="4 7" id="KW-1133">Transmembrane helix</keyword>
<dbReference type="PANTHER" id="PTHR19957:SF3">
    <property type="entry name" value="SYNTAXIN-5"/>
    <property type="match status" value="1"/>
</dbReference>
<evidence type="ECO:0000259" key="8">
    <source>
        <dbReference type="PROSITE" id="PS50192"/>
    </source>
</evidence>
<dbReference type="Gene3D" id="1.20.5.110">
    <property type="match status" value="1"/>
</dbReference>
<keyword evidence="3 7" id="KW-0812">Transmembrane</keyword>
<feature type="domain" description="T-SNARE coiled-coil homology" evidence="8">
    <location>
        <begin position="5"/>
        <end position="67"/>
    </location>
</feature>